<reference evidence="1" key="1">
    <citation type="submission" date="2021-03" db="EMBL/GenBank/DDBJ databases">
        <authorList>
            <person name="Bekaert M."/>
        </authorList>
    </citation>
    <scope>NUCLEOTIDE SEQUENCE</scope>
</reference>
<protein>
    <submittedName>
        <fullName evidence="1">Uncharacterized protein</fullName>
    </submittedName>
</protein>
<comment type="caution">
    <text evidence="1">The sequence shown here is derived from an EMBL/GenBank/DDBJ whole genome shotgun (WGS) entry which is preliminary data.</text>
</comment>
<dbReference type="PANTHER" id="PTHR16897:SF2">
    <property type="entry name" value="OS03G0226600 PROTEIN"/>
    <property type="match status" value="1"/>
</dbReference>
<organism evidence="1 2">
    <name type="scientific">Mytilus edulis</name>
    <name type="common">Blue mussel</name>
    <dbReference type="NCBI Taxonomy" id="6550"/>
    <lineage>
        <taxon>Eukaryota</taxon>
        <taxon>Metazoa</taxon>
        <taxon>Spiralia</taxon>
        <taxon>Lophotrochozoa</taxon>
        <taxon>Mollusca</taxon>
        <taxon>Bivalvia</taxon>
        <taxon>Autobranchia</taxon>
        <taxon>Pteriomorphia</taxon>
        <taxon>Mytilida</taxon>
        <taxon>Mytiloidea</taxon>
        <taxon>Mytilidae</taxon>
        <taxon>Mytilinae</taxon>
        <taxon>Mytilus</taxon>
    </lineage>
</organism>
<evidence type="ECO:0000313" key="1">
    <source>
        <dbReference type="EMBL" id="CAG2212775.1"/>
    </source>
</evidence>
<dbReference type="PANTHER" id="PTHR16897">
    <property type="entry name" value="OS10G0105400 PROTEIN"/>
    <property type="match status" value="1"/>
</dbReference>
<dbReference type="Proteomes" id="UP000683360">
    <property type="component" value="Unassembled WGS sequence"/>
</dbReference>
<dbReference type="AlphaFoldDB" id="A0A8S3RUG8"/>
<sequence length="554" mass="61228">MFAVDIEHAANLTRHENGHMTWSSRALYLAWLGFSDIHSGIDYYHVTVGSGYLKDDLTDDTSTKYGYTTTGTDHNDEGYIQLNTVPTLNLILYDTVYVTVWAVNGVGLRSAMIHSAFNKKSGGSLELIRRCVTFSCIGHCVCAPQDQKCSYDPSLTCNSVTASNPNDLIEVYDVNGYSLDDQEITSSDTVLRGYWQFIMRQGIAPQWVLAVYNEEGNSSSIVSTSSDAVLIREFYLTNGQDYSFFVRLWYDGTTFADFKTNGIMISTGNLALATAGGKAVTEKVTGTNVKDADFVRQGRPMTFDWNEKFVNAATLIKEFRIYISTFPGGHDFLILSDTLSGKTTHYNMTRLNYEVGVTYYVNVVAYSYSGVHMTATSDGFTIDHIKPTAGMVYDGIGLEDMEYQNSSSFAGAHWHGFSDTEAGIKEYYWCVGSTNTSTECDLKPWENVGLHVSASRYLATNATQGSKMYHKVYAIDAVGLISDKVVSDGVVIDVTGPIPESLTHLDTNIVQNPSFELTKGSIISWETLSTTTDICTYTQTFHHPASWTGELGLV</sequence>
<name>A0A8S3RUG8_MYTED</name>
<dbReference type="EMBL" id="CAJPWZ010001313">
    <property type="protein sequence ID" value="CAG2212775.1"/>
    <property type="molecule type" value="Genomic_DNA"/>
</dbReference>
<proteinExistence type="predicted"/>
<evidence type="ECO:0000313" key="2">
    <source>
        <dbReference type="Proteomes" id="UP000683360"/>
    </source>
</evidence>
<accession>A0A8S3RUG8</accession>
<keyword evidence="2" id="KW-1185">Reference proteome</keyword>
<dbReference type="OrthoDB" id="6122198at2759"/>
<gene>
    <name evidence="1" type="ORF">MEDL_26713</name>
</gene>